<proteinExistence type="predicted"/>
<dbReference type="AlphaFoldDB" id="A0A1D1Y832"/>
<dbReference type="EMBL" id="GDJX01017160">
    <property type="protein sequence ID" value="JAT50776.1"/>
    <property type="molecule type" value="Transcribed_RNA"/>
</dbReference>
<name>A0A1D1Y832_9ARAE</name>
<evidence type="ECO:0000313" key="2">
    <source>
        <dbReference type="EMBL" id="JAT50776.1"/>
    </source>
</evidence>
<feature type="region of interest" description="Disordered" evidence="1">
    <location>
        <begin position="1"/>
        <end position="90"/>
    </location>
</feature>
<reference evidence="2" key="1">
    <citation type="submission" date="2015-07" db="EMBL/GenBank/DDBJ databases">
        <title>Transcriptome Assembly of Anthurium amnicola.</title>
        <authorList>
            <person name="Suzuki J."/>
        </authorList>
    </citation>
    <scope>NUCLEOTIDE SEQUENCE</scope>
</reference>
<organism evidence="2">
    <name type="scientific">Anthurium amnicola</name>
    <dbReference type="NCBI Taxonomy" id="1678845"/>
    <lineage>
        <taxon>Eukaryota</taxon>
        <taxon>Viridiplantae</taxon>
        <taxon>Streptophyta</taxon>
        <taxon>Embryophyta</taxon>
        <taxon>Tracheophyta</taxon>
        <taxon>Spermatophyta</taxon>
        <taxon>Magnoliopsida</taxon>
        <taxon>Liliopsida</taxon>
        <taxon>Araceae</taxon>
        <taxon>Pothoideae</taxon>
        <taxon>Potheae</taxon>
        <taxon>Anthurium</taxon>
    </lineage>
</organism>
<protein>
    <submittedName>
        <fullName evidence="2">Gene 3 protein</fullName>
    </submittedName>
</protein>
<feature type="compositionally biased region" description="Basic and acidic residues" evidence="1">
    <location>
        <begin position="1"/>
        <end position="10"/>
    </location>
</feature>
<feature type="compositionally biased region" description="Polar residues" evidence="1">
    <location>
        <begin position="46"/>
        <end position="55"/>
    </location>
</feature>
<feature type="compositionally biased region" description="Acidic residues" evidence="1">
    <location>
        <begin position="34"/>
        <end position="45"/>
    </location>
</feature>
<evidence type="ECO:0000256" key="1">
    <source>
        <dbReference type="SAM" id="MobiDB-lite"/>
    </source>
</evidence>
<gene>
    <name evidence="2" type="primary">3_2</name>
    <name evidence="2" type="ORF">g.22159</name>
</gene>
<accession>A0A1D1Y832</accession>
<feature type="compositionally biased region" description="Basic residues" evidence="1">
    <location>
        <begin position="75"/>
        <end position="84"/>
    </location>
</feature>
<sequence length="131" mass="15049">MHSEYFDHSYEPYSSNSPFGIEEYIPEAQSSNIEDSDKEESDDAQESFTQESFTQEVRRPLVPLLNVSNPEYHRPKGRPPKRLKSSIEESKNLDVVQRTCGYCSAKGHNIRSCSKYKATLNIDKENTINEV</sequence>